<gene>
    <name evidence="2" type="ORF">CYL18_01775</name>
</gene>
<dbReference type="Proteomes" id="UP000239663">
    <property type="component" value="Unassembled WGS sequence"/>
</dbReference>
<comment type="caution">
    <text evidence="2">The sequence shown here is derived from an EMBL/GenBank/DDBJ whole genome shotgun (WGS) entry which is preliminary data.</text>
</comment>
<sequence>MFRRMFIAGVVLLAIGGIGALLTGKSYFFAAEREQSTTNFADAIIEEINVKGETGSVSIKSTTGDAVIVESKGPKKGEQIQTELDGQTLTVSTPKRGMIDFGINFNEKGTDIIIYLPEKSYKKITANNDIGSIKITGIQAERIQCESEVGDITIKDSTGELNLKNEVGDIKIEVQAIKHSITASNEIGNIKISVSEKPEDHFISAYSEIGSIRTFGKKTSSYLSGNGSIPVDLKTEIGDIDLDS</sequence>
<dbReference type="Pfam" id="PF13349">
    <property type="entry name" value="DUF4097"/>
    <property type="match status" value="1"/>
</dbReference>
<dbReference type="InterPro" id="IPR025164">
    <property type="entry name" value="Toastrack_DUF4097"/>
</dbReference>
<feature type="domain" description="DUF4097" evidence="1">
    <location>
        <begin position="45"/>
        <end position="156"/>
    </location>
</feature>
<dbReference type="Gene3D" id="2.160.20.120">
    <property type="match status" value="1"/>
</dbReference>
<name>A0A2S7N3W0_9BACI</name>
<protein>
    <recommendedName>
        <fullName evidence="1">DUF4097 domain-containing protein</fullName>
    </recommendedName>
</protein>
<evidence type="ECO:0000313" key="2">
    <source>
        <dbReference type="EMBL" id="PQD96650.1"/>
    </source>
</evidence>
<accession>A0A2S7N3W0</accession>
<dbReference type="EMBL" id="PKOZ01000001">
    <property type="protein sequence ID" value="PQD96650.1"/>
    <property type="molecule type" value="Genomic_DNA"/>
</dbReference>
<proteinExistence type="predicted"/>
<dbReference type="RefSeq" id="WP_104847747.1">
    <property type="nucleotide sequence ID" value="NZ_PKOZ01000001.1"/>
</dbReference>
<dbReference type="AlphaFoldDB" id="A0A2S7N3W0"/>
<reference evidence="2 3" key="1">
    <citation type="submission" date="2017-12" db="EMBL/GenBank/DDBJ databases">
        <title>Taxonomic description and draft genome of Pradoshia cofamensis Gen. nov., sp. nov., a thermotolerant bacillale isolated from anterior gut of earthworm Eisenia fetida.</title>
        <authorList>
            <person name="Saha T."/>
            <person name="Chakraborty R."/>
        </authorList>
    </citation>
    <scope>NUCLEOTIDE SEQUENCE [LARGE SCALE GENOMIC DNA]</scope>
    <source>
        <strain evidence="2 3">EAG3</strain>
    </source>
</reference>
<evidence type="ECO:0000313" key="3">
    <source>
        <dbReference type="Proteomes" id="UP000239663"/>
    </source>
</evidence>
<organism evidence="2 3">
    <name type="scientific">Pradoshia eiseniae</name>
    <dbReference type="NCBI Taxonomy" id="2064768"/>
    <lineage>
        <taxon>Bacteria</taxon>
        <taxon>Bacillati</taxon>
        <taxon>Bacillota</taxon>
        <taxon>Bacilli</taxon>
        <taxon>Bacillales</taxon>
        <taxon>Bacillaceae</taxon>
        <taxon>Pradoshia</taxon>
    </lineage>
</organism>
<keyword evidence="3" id="KW-1185">Reference proteome</keyword>
<dbReference type="OrthoDB" id="2588856at2"/>
<evidence type="ECO:0000259" key="1">
    <source>
        <dbReference type="Pfam" id="PF13349"/>
    </source>
</evidence>